<evidence type="ECO:0000313" key="2">
    <source>
        <dbReference type="EMBL" id="WAL59684.1"/>
    </source>
</evidence>
<dbReference type="RefSeq" id="WP_268609478.1">
    <property type="nucleotide sequence ID" value="NZ_CP113797.1"/>
</dbReference>
<organism evidence="2 3">
    <name type="scientific">Thermocoleostomius sinensis A174</name>
    <dbReference type="NCBI Taxonomy" id="2016057"/>
    <lineage>
        <taxon>Bacteria</taxon>
        <taxon>Bacillati</taxon>
        <taxon>Cyanobacteriota</taxon>
        <taxon>Cyanophyceae</taxon>
        <taxon>Oculatellales</taxon>
        <taxon>Oculatellaceae</taxon>
        <taxon>Thermocoleostomius</taxon>
    </lineage>
</organism>
<keyword evidence="1" id="KW-1133">Transmembrane helix</keyword>
<proteinExistence type="predicted"/>
<reference evidence="2" key="1">
    <citation type="submission" date="2022-12" db="EMBL/GenBank/DDBJ databases">
        <title>Polyphasic identification of a Novel Hot-Spring Cyanobacterium Ocullathermofonsia sinensis gen nov. sp. nov. and Genomic Insights on its Adaptations to the Thermal Habitat.</title>
        <authorList>
            <person name="Daroch M."/>
            <person name="Tang J."/>
            <person name="Jiang Y."/>
        </authorList>
    </citation>
    <scope>NUCLEOTIDE SEQUENCE</scope>
    <source>
        <strain evidence="2">PKUAC-SCTA174</strain>
    </source>
</reference>
<keyword evidence="1" id="KW-0812">Transmembrane</keyword>
<dbReference type="EMBL" id="CP113797">
    <property type="protein sequence ID" value="WAL59684.1"/>
    <property type="molecule type" value="Genomic_DNA"/>
</dbReference>
<dbReference type="AlphaFoldDB" id="A0A9E8ZD31"/>
<gene>
    <name evidence="2" type="ORF">OXH18_21310</name>
</gene>
<accession>A0A9E8ZD31</accession>
<evidence type="ECO:0000256" key="1">
    <source>
        <dbReference type="SAM" id="Phobius"/>
    </source>
</evidence>
<name>A0A9E8ZD31_9CYAN</name>
<dbReference type="KEGG" id="tsin:OXH18_21310"/>
<evidence type="ECO:0000313" key="3">
    <source>
        <dbReference type="Proteomes" id="UP001163152"/>
    </source>
</evidence>
<keyword evidence="3" id="KW-1185">Reference proteome</keyword>
<feature type="transmembrane region" description="Helical" evidence="1">
    <location>
        <begin position="12"/>
        <end position="34"/>
    </location>
</feature>
<keyword evidence="1" id="KW-0472">Membrane</keyword>
<sequence>MCKQQGWREWWIWAIGLLGLGVIGLSLIGSLMVISPAQAALYCRSTGEHTICILSIKRSAKNYWEYRASVRVDGVERPIELYNCRDRLRTQRDGTTLPFEPAGAGTVICHLFDR</sequence>
<protein>
    <submittedName>
        <fullName evidence="2">Uncharacterized protein</fullName>
    </submittedName>
</protein>
<dbReference type="Proteomes" id="UP001163152">
    <property type="component" value="Chromosome"/>
</dbReference>